<feature type="region of interest" description="Disordered" evidence="9">
    <location>
        <begin position="699"/>
        <end position="826"/>
    </location>
</feature>
<dbReference type="PROSITE" id="PS50109">
    <property type="entry name" value="HIS_KIN"/>
    <property type="match status" value="1"/>
</dbReference>
<dbReference type="InterPro" id="IPR013587">
    <property type="entry name" value="Nitrate/nitrite_sensing"/>
</dbReference>
<feature type="domain" description="Histidine kinase" evidence="11">
    <location>
        <begin position="543"/>
        <end position="647"/>
    </location>
</feature>
<dbReference type="GO" id="GO:0000160">
    <property type="term" value="P:phosphorelay signal transduction system"/>
    <property type="evidence" value="ECO:0007669"/>
    <property type="project" value="TreeGrafter"/>
</dbReference>
<evidence type="ECO:0000256" key="9">
    <source>
        <dbReference type="SAM" id="MobiDB-lite"/>
    </source>
</evidence>
<dbReference type="InterPro" id="IPR003594">
    <property type="entry name" value="HATPase_dom"/>
</dbReference>
<feature type="compositionally biased region" description="Pro residues" evidence="9">
    <location>
        <begin position="770"/>
        <end position="782"/>
    </location>
</feature>
<sequence>MALASGPRTTVDASVTGHRYRPGGRGQLWSVRTQLLTPIIVALLAFVALGVVQTREAIGAATDAARARVLAGTATATARLVHELERENAEAAALKDRGGKSGEKLVSAQRSRVDQAMKDFRDSAADTRTAAPELRAALDAAEAQLNSLNNARTATEQARAAVVYRDITTSLLAVADALAPQILDPDLAAAAREVATIVGIEQLASLERDLLRAVFGRKSLQNGEQAQLALLHGARDQREADFTRVASGPSREAYQRLISGSDVENADKLILGVLESTTPDGDAVKKDADAWYVAQSNTIRRLNQLSLTLSDSLDEEADNTATATTRTAIATGALTAAVAVLVLSVATYLAVRISRRLRRLRAAAFTVARHELPNAINAVSLGAKPENVVRESAAQVLTQRLSSDGDEVGEVAEAFVTVHRAALRLAAEQAELRVDLSRMAEVLARRIRTLVERQLRLLDEFERTETDPAELARLFSLDHLAARMRRNGENLLVLAGGEPSRGATGEYPLGVVVTAAAGEIEHYARVQVNVEQVQLSSAVIGDLMHLLAELLENATNFSPPETQVYVDARRTLDGVTVRVHDRGVGISPGRLDQINARLARPAALSSAAAGTMGLHVVSRLAARHGFQVELMATGDGTVAYVYLPRTALAGGDGLPRALSAEAQRPPAPQQQLPEVSLAAGPPTLEIRPFVRSRQAEVAAASPVGAGAARGNGMVTDPGRGNGFPGSLPEPPRPAEIGAGRRTPVSVSAQPNDQTQQIPAVQTGPGRTPLGPVPVAPAVPPQQPDGLLPKRRPGSAYDPSADPAAPPEPAAAVQPGAPTSGLIDPNSVRARLSALSEGVTAAQRRSGNR</sequence>
<keyword evidence="6" id="KW-0418">Kinase</keyword>
<keyword evidence="10" id="KW-0472">Membrane</keyword>
<evidence type="ECO:0000256" key="10">
    <source>
        <dbReference type="SAM" id="Phobius"/>
    </source>
</evidence>
<dbReference type="InterPro" id="IPR036890">
    <property type="entry name" value="HATPase_C_sf"/>
</dbReference>
<feature type="compositionally biased region" description="Polar residues" evidence="9">
    <location>
        <begin position="744"/>
        <end position="759"/>
    </location>
</feature>
<dbReference type="GO" id="GO:0004673">
    <property type="term" value="F:protein histidine kinase activity"/>
    <property type="evidence" value="ECO:0007669"/>
    <property type="project" value="UniProtKB-EC"/>
</dbReference>
<organism evidence="12 13">
    <name type="scientific">Virgisporangium aliadipatigenens</name>
    <dbReference type="NCBI Taxonomy" id="741659"/>
    <lineage>
        <taxon>Bacteria</taxon>
        <taxon>Bacillati</taxon>
        <taxon>Actinomycetota</taxon>
        <taxon>Actinomycetes</taxon>
        <taxon>Micromonosporales</taxon>
        <taxon>Micromonosporaceae</taxon>
        <taxon>Virgisporangium</taxon>
    </lineage>
</organism>
<comment type="catalytic activity">
    <reaction evidence="1">
        <text>ATP + protein L-histidine = ADP + protein N-phospho-L-histidine.</text>
        <dbReference type="EC" id="2.7.13.3"/>
    </reaction>
</comment>
<evidence type="ECO:0000256" key="4">
    <source>
        <dbReference type="ARBA" id="ARBA00022679"/>
    </source>
</evidence>
<keyword evidence="3" id="KW-0597">Phosphoprotein</keyword>
<evidence type="ECO:0000256" key="8">
    <source>
        <dbReference type="SAM" id="Coils"/>
    </source>
</evidence>
<evidence type="ECO:0000256" key="7">
    <source>
        <dbReference type="ARBA" id="ARBA00022989"/>
    </source>
</evidence>
<dbReference type="Proteomes" id="UP000619260">
    <property type="component" value="Unassembled WGS sequence"/>
</dbReference>
<dbReference type="Pfam" id="PF08376">
    <property type="entry name" value="NIT"/>
    <property type="match status" value="1"/>
</dbReference>
<evidence type="ECO:0000256" key="3">
    <source>
        <dbReference type="ARBA" id="ARBA00022553"/>
    </source>
</evidence>
<keyword evidence="8" id="KW-0175">Coiled coil</keyword>
<proteinExistence type="predicted"/>
<keyword evidence="7 10" id="KW-1133">Transmembrane helix</keyword>
<evidence type="ECO:0000256" key="5">
    <source>
        <dbReference type="ARBA" id="ARBA00022692"/>
    </source>
</evidence>
<dbReference type="PANTHER" id="PTHR45436:SF5">
    <property type="entry name" value="SENSOR HISTIDINE KINASE TRCS"/>
    <property type="match status" value="1"/>
</dbReference>
<dbReference type="SMART" id="SM00387">
    <property type="entry name" value="HATPase_c"/>
    <property type="match status" value="1"/>
</dbReference>
<dbReference type="EC" id="2.7.13.3" evidence="2"/>
<gene>
    <name evidence="12" type="ORF">Val02_31870</name>
</gene>
<dbReference type="GO" id="GO:0005886">
    <property type="term" value="C:plasma membrane"/>
    <property type="evidence" value="ECO:0007669"/>
    <property type="project" value="TreeGrafter"/>
</dbReference>
<feature type="compositionally biased region" description="Low complexity" evidence="9">
    <location>
        <begin position="699"/>
        <end position="708"/>
    </location>
</feature>
<dbReference type="PANTHER" id="PTHR45436">
    <property type="entry name" value="SENSOR HISTIDINE KINASE YKOH"/>
    <property type="match status" value="1"/>
</dbReference>
<evidence type="ECO:0000256" key="1">
    <source>
        <dbReference type="ARBA" id="ARBA00000085"/>
    </source>
</evidence>
<feature type="transmembrane region" description="Helical" evidence="10">
    <location>
        <begin position="328"/>
        <end position="351"/>
    </location>
</feature>
<dbReference type="InterPro" id="IPR005467">
    <property type="entry name" value="His_kinase_dom"/>
</dbReference>
<evidence type="ECO:0000313" key="13">
    <source>
        <dbReference type="Proteomes" id="UP000619260"/>
    </source>
</evidence>
<keyword evidence="13" id="KW-1185">Reference proteome</keyword>
<dbReference type="AlphaFoldDB" id="A0A8J4DQS0"/>
<dbReference type="Gene3D" id="3.30.565.10">
    <property type="entry name" value="Histidine kinase-like ATPase, C-terminal domain"/>
    <property type="match status" value="1"/>
</dbReference>
<feature type="transmembrane region" description="Helical" evidence="10">
    <location>
        <begin position="35"/>
        <end position="52"/>
    </location>
</feature>
<evidence type="ECO:0000256" key="6">
    <source>
        <dbReference type="ARBA" id="ARBA00022777"/>
    </source>
</evidence>
<dbReference type="InterPro" id="IPR050428">
    <property type="entry name" value="TCS_sensor_his_kinase"/>
</dbReference>
<dbReference type="SUPFAM" id="SSF55874">
    <property type="entry name" value="ATPase domain of HSP90 chaperone/DNA topoisomerase II/histidine kinase"/>
    <property type="match status" value="1"/>
</dbReference>
<protein>
    <recommendedName>
        <fullName evidence="2">histidine kinase</fullName>
        <ecNumber evidence="2">2.7.13.3</ecNumber>
    </recommendedName>
</protein>
<feature type="coiled-coil region" evidence="8">
    <location>
        <begin position="131"/>
        <end position="158"/>
    </location>
</feature>
<reference evidence="12" key="1">
    <citation type="submission" date="2021-01" db="EMBL/GenBank/DDBJ databases">
        <title>Whole genome shotgun sequence of Virgisporangium aliadipatigenens NBRC 105644.</title>
        <authorList>
            <person name="Komaki H."/>
            <person name="Tamura T."/>
        </authorList>
    </citation>
    <scope>NUCLEOTIDE SEQUENCE</scope>
    <source>
        <strain evidence="12">NBRC 105644</strain>
    </source>
</reference>
<dbReference type="Pfam" id="PF02518">
    <property type="entry name" value="HATPase_c"/>
    <property type="match status" value="1"/>
</dbReference>
<evidence type="ECO:0000259" key="11">
    <source>
        <dbReference type="PROSITE" id="PS50109"/>
    </source>
</evidence>
<evidence type="ECO:0000256" key="2">
    <source>
        <dbReference type="ARBA" id="ARBA00012438"/>
    </source>
</evidence>
<dbReference type="EMBL" id="BOPF01000010">
    <property type="protein sequence ID" value="GIJ46301.1"/>
    <property type="molecule type" value="Genomic_DNA"/>
</dbReference>
<keyword evidence="4" id="KW-0808">Transferase</keyword>
<name>A0A8J4DQS0_9ACTN</name>
<dbReference type="RefSeq" id="WP_203899844.1">
    <property type="nucleotide sequence ID" value="NZ_BOPF01000010.1"/>
</dbReference>
<feature type="compositionally biased region" description="Low complexity" evidence="9">
    <location>
        <begin position="793"/>
        <end position="802"/>
    </location>
</feature>
<keyword evidence="5 10" id="KW-0812">Transmembrane</keyword>
<comment type="caution">
    <text evidence="12">The sequence shown here is derived from an EMBL/GenBank/DDBJ whole genome shotgun (WGS) entry which is preliminary data.</text>
</comment>
<evidence type="ECO:0000313" key="12">
    <source>
        <dbReference type="EMBL" id="GIJ46301.1"/>
    </source>
</evidence>
<accession>A0A8J4DQS0</accession>